<evidence type="ECO:0000256" key="3">
    <source>
        <dbReference type="ARBA" id="ARBA00022692"/>
    </source>
</evidence>
<evidence type="ECO:0000256" key="2">
    <source>
        <dbReference type="ARBA" id="ARBA00006574"/>
    </source>
</evidence>
<evidence type="ECO:0000313" key="11">
    <source>
        <dbReference type="Proteomes" id="UP000245207"/>
    </source>
</evidence>
<dbReference type="InterPro" id="IPR004326">
    <property type="entry name" value="Mlo"/>
</dbReference>
<keyword evidence="3 8" id="KW-0812">Transmembrane</keyword>
<protein>
    <recommendedName>
        <fullName evidence="8">MLO-like protein</fullName>
    </recommendedName>
</protein>
<comment type="function">
    <text evidence="8">May be involved in modulation of pathogen defense and leaf cell death.</text>
</comment>
<evidence type="ECO:0000256" key="4">
    <source>
        <dbReference type="ARBA" id="ARBA00022821"/>
    </source>
</evidence>
<evidence type="ECO:0000256" key="9">
    <source>
        <dbReference type="SAM" id="Phobius"/>
    </source>
</evidence>
<keyword evidence="7 8" id="KW-0568">Pathogenesis-related protein</keyword>
<feature type="transmembrane region" description="Helical" evidence="9">
    <location>
        <begin position="172"/>
        <end position="193"/>
    </location>
</feature>
<keyword evidence="11" id="KW-1185">Reference proteome</keyword>
<keyword evidence="5 8" id="KW-1133">Transmembrane helix</keyword>
<evidence type="ECO:0000256" key="5">
    <source>
        <dbReference type="ARBA" id="ARBA00022989"/>
    </source>
</evidence>
<proteinExistence type="inferred from homology"/>
<dbReference type="OrthoDB" id="1388414at2759"/>
<evidence type="ECO:0000256" key="8">
    <source>
        <dbReference type="RuleBase" id="RU280816"/>
    </source>
</evidence>
<keyword evidence="4 8" id="KW-0611">Plant defense</keyword>
<gene>
    <name evidence="8" type="primary">MLO</name>
    <name evidence="10" type="ORF">CTI12_AA114120</name>
</gene>
<keyword evidence="6 8" id="KW-0472">Membrane</keyword>
<evidence type="ECO:0000256" key="1">
    <source>
        <dbReference type="ARBA" id="ARBA00004141"/>
    </source>
</evidence>
<dbReference type="PANTHER" id="PTHR31942:SF89">
    <property type="entry name" value="MLO-LIKE PROTEIN 3"/>
    <property type="match status" value="1"/>
</dbReference>
<accession>A0A2U1NBR5</accession>
<comment type="subcellular location">
    <subcellularLocation>
        <location evidence="1 8">Membrane</location>
        <topology evidence="1 8">Multi-pass membrane protein</topology>
    </subcellularLocation>
</comment>
<comment type="similarity">
    <text evidence="2 8">Belongs to the MLO family.</text>
</comment>
<keyword evidence="8" id="KW-0112">Calmodulin-binding</keyword>
<evidence type="ECO:0000313" key="10">
    <source>
        <dbReference type="EMBL" id="PWA70954.1"/>
    </source>
</evidence>
<dbReference type="GO" id="GO:0005516">
    <property type="term" value="F:calmodulin binding"/>
    <property type="evidence" value="ECO:0007669"/>
    <property type="project" value="UniProtKB-KW"/>
</dbReference>
<name>A0A2U1NBR5_ARTAN</name>
<reference evidence="10 11" key="1">
    <citation type="journal article" date="2018" name="Mol. Plant">
        <title>The genome of Artemisia annua provides insight into the evolution of Asteraceae family and artemisinin biosynthesis.</title>
        <authorList>
            <person name="Shen Q."/>
            <person name="Zhang L."/>
            <person name="Liao Z."/>
            <person name="Wang S."/>
            <person name="Yan T."/>
            <person name="Shi P."/>
            <person name="Liu M."/>
            <person name="Fu X."/>
            <person name="Pan Q."/>
            <person name="Wang Y."/>
            <person name="Lv Z."/>
            <person name="Lu X."/>
            <person name="Zhang F."/>
            <person name="Jiang W."/>
            <person name="Ma Y."/>
            <person name="Chen M."/>
            <person name="Hao X."/>
            <person name="Li L."/>
            <person name="Tang Y."/>
            <person name="Lv G."/>
            <person name="Zhou Y."/>
            <person name="Sun X."/>
            <person name="Brodelius P.E."/>
            <person name="Rose J.K.C."/>
            <person name="Tang K."/>
        </authorList>
    </citation>
    <scope>NUCLEOTIDE SEQUENCE [LARGE SCALE GENOMIC DNA]</scope>
    <source>
        <strain evidence="11">cv. Huhao1</strain>
        <tissue evidence="10">Leaf</tissue>
    </source>
</reference>
<evidence type="ECO:0000256" key="6">
    <source>
        <dbReference type="ARBA" id="ARBA00023136"/>
    </source>
</evidence>
<dbReference type="PANTHER" id="PTHR31942">
    <property type="entry name" value="MLO-LIKE PROTEIN 1"/>
    <property type="match status" value="1"/>
</dbReference>
<comment type="caution">
    <text evidence="10">The sequence shown here is derived from an EMBL/GenBank/DDBJ whole genome shotgun (WGS) entry which is preliminary data.</text>
</comment>
<comment type="domain">
    <text evidence="8">The C-terminus contains a calmodulin-binding domain, which binds calmodulin in a calcium-dependent fashion.</text>
</comment>
<feature type="transmembrane region" description="Helical" evidence="9">
    <location>
        <begin position="296"/>
        <end position="316"/>
    </location>
</feature>
<feature type="transmembrane region" description="Helical" evidence="9">
    <location>
        <begin position="384"/>
        <end position="404"/>
    </location>
</feature>
<dbReference type="GO" id="GO:0006952">
    <property type="term" value="P:defense response"/>
    <property type="evidence" value="ECO:0007669"/>
    <property type="project" value="UniProtKB-KW"/>
</dbReference>
<feature type="transmembrane region" description="Helical" evidence="9">
    <location>
        <begin position="20"/>
        <end position="39"/>
    </location>
</feature>
<feature type="transmembrane region" description="Helical" evidence="9">
    <location>
        <begin position="322"/>
        <end position="344"/>
    </location>
</feature>
<evidence type="ECO:0000256" key="7">
    <source>
        <dbReference type="ARBA" id="ARBA00023265"/>
    </source>
</evidence>
<dbReference type="GO" id="GO:0016020">
    <property type="term" value="C:membrane"/>
    <property type="evidence" value="ECO:0007669"/>
    <property type="project" value="UniProtKB-SubCell"/>
</dbReference>
<dbReference type="Proteomes" id="UP000245207">
    <property type="component" value="Unassembled WGS sequence"/>
</dbReference>
<dbReference type="EMBL" id="PKPP01003156">
    <property type="protein sequence ID" value="PWA70954.1"/>
    <property type="molecule type" value="Genomic_DNA"/>
</dbReference>
<organism evidence="10 11">
    <name type="scientific">Artemisia annua</name>
    <name type="common">Sweet wormwood</name>
    <dbReference type="NCBI Taxonomy" id="35608"/>
    <lineage>
        <taxon>Eukaryota</taxon>
        <taxon>Viridiplantae</taxon>
        <taxon>Streptophyta</taxon>
        <taxon>Embryophyta</taxon>
        <taxon>Tracheophyta</taxon>
        <taxon>Spermatophyta</taxon>
        <taxon>Magnoliopsida</taxon>
        <taxon>eudicotyledons</taxon>
        <taxon>Gunneridae</taxon>
        <taxon>Pentapetalae</taxon>
        <taxon>asterids</taxon>
        <taxon>campanulids</taxon>
        <taxon>Asterales</taxon>
        <taxon>Asteraceae</taxon>
        <taxon>Asteroideae</taxon>
        <taxon>Anthemideae</taxon>
        <taxon>Artemisiinae</taxon>
        <taxon>Artemisia</taxon>
    </lineage>
</organism>
<dbReference type="STRING" id="35608.A0A2U1NBR5"/>
<sequence>MVTEGGTPSSHTLEDTPTWALATVCFVFIFFGLGIEHLFHITTRWLKEHRKTALHEAVEKLKTVLMLLGLMSLILVVTQKSISKICIPNKVANSMLPCHKILNETSKTTEAYEVVRYVSSALFEPRAFDEGIMTRPQHRLLASTSATSSNSTDHCASKGMTSFISEQGINQLNTFICVLAIMQIVYSVATMLLGTAKMKSWKAWEQETQTIEYLVANDPNRFRFTRQTTFGKRHMTDPIDTPILLWIKCFFRQFFHSVAKVDYFTLRHGFISAHHLSTNNTFNFRKYIQRSLEDDFKVVVGISPLMWFLLVILMLIDVHGWHMYLWVSFLPLVIVLVLGTKLQVIVAKMALRLKEQNKVIIGAPLVTPNDELFWFSNPQFVLTLLHYTLFVNAFEFAFFVWVTLQYGIDSCFHETTSIVVTRVVLAVIVQVLCSYITLPLYALVTQMGSQYKSAILEDQTRRMIKQWHEEVKRKLKKQSQSPLGSPISKIATSPLGSPISKVATQMSSMEIFQHRQVPTLMDVPSRSTNRTSEIVEEIQEA</sequence>
<dbReference type="AlphaFoldDB" id="A0A2U1NBR5"/>
<feature type="transmembrane region" description="Helical" evidence="9">
    <location>
        <begin position="60"/>
        <end position="78"/>
    </location>
</feature>
<dbReference type="Pfam" id="PF03094">
    <property type="entry name" value="Mlo"/>
    <property type="match status" value="1"/>
</dbReference>
<feature type="transmembrane region" description="Helical" evidence="9">
    <location>
        <begin position="424"/>
        <end position="444"/>
    </location>
</feature>